<sequence length="1253" mass="143389">MDFKTEKQVRFYTGENGKSKFDHSWQIPDKQLPEHKISAPLLMNGGKGRPISSSNHLGIKLGRSRIHPEENNDSKGKRVLDPGSEVILQWNRVFLFSCLVALFVDPLFFYLPAVENEGGSSCMLSDLNLGIVVTCLRTIADVFYMLNIAIKFRTAYVSPSSRVLGRGELVMDQEKIARRYLKSTFFIDLVATLPLPQIVIWFIIPAIRTPSADHTTNALVLIVLLQYIPRLYLIFPLSSQIIKTTGVVTKTAWAGAAYNLVLYMLASHVLGSSWYLLSFERHATCWKSTCRHDNNPMMCSLRYLDCGSSNDDERKKWANGTNLFQICDPNNDAGFKYGIFGPAVAKGVVSSSFFEKYFYCLWWGLQNLSSYGQNLSTSTFIGETSFAILIAIMGLVLFAHLIGNMQTYLQSITVRLEEWRLRRRDTESWMRHRQLPHDLQERVRKFVQYKWLATRGVDEESILRNLPSDLRRDIQRHLCLDLVRRVPFFSQMDDQLLDAICERLVSSLSTQNTYIVREGDPVSEMLFIIRGRLDSSTTNGGRTGFFNSITLRPGDFCGEELLAWALLPKSTLNLPSSTRTVRALSEVEAFALRAEDLKFVANQFRRLHSKKLQHTFRFYSYHWRTWAACFIQAAWRRIKKRRMQWNLSMSESSYRPDDDDDVPHRRDHHHDGHETEHHDDASSYNPNPLNVTILASRFATNTRRGILKTKDVDLIKLQKPEEPDFSADPEDEPANQRFWSECGLFSFGLVSSSSSSCSSSRVSLNLQLISVNSSMHSGSSDGEGHDASSVASRKIPPASSMLWVRNLRRYIGSGAGLGSEALMELETKRILLDIFKEKQQKSAEAGTIPSFYKKKPEDGSISHRVHRLAKYRFLKKQSDLLLNADDLDAMWVCLRENCVIDDATGAEKMNYEDFCHIASVCTEQIGPKCRRFFSPSNFMKFEKDEAGRIAILPFYLYVMRTVSLTQARIDMSELDEDSDGFLQPNEMEAYIRGLIPNLAQLRDMRGPFVQMYCTIAARKFFFFCDPNRRGKACIKKVLLSNCLQELMELHQESEEEVTDTEQAENWFSLTTAQRICDMFLALDKDSNGSLSKQELREYADGTLTDIFIERAFDEHVRRAKLGSGNAREMDFESFLDFVLALENKDTPEGITYLFRCLDLHGRGFLTTADIHTLFRDVHQKWIEGGNYELCIEDVRDEIWDMVKPADPLKITLSDLLSCKQGGTVASMLIDVRGFWAHDNRENLLQEEEEPEEE</sequence>
<protein>
    <submittedName>
        <fullName evidence="1">Uncharacterized protein</fullName>
    </submittedName>
</protein>
<gene>
    <name evidence="1" type="ORF">L1987_55928</name>
</gene>
<evidence type="ECO:0000313" key="2">
    <source>
        <dbReference type="Proteomes" id="UP001056120"/>
    </source>
</evidence>
<accession>A0ACB9EAY4</accession>
<name>A0ACB9EAY4_9ASTR</name>
<dbReference type="Proteomes" id="UP001056120">
    <property type="component" value="Linkage Group LG18"/>
</dbReference>
<dbReference type="EMBL" id="CM042035">
    <property type="protein sequence ID" value="KAI3756114.1"/>
    <property type="molecule type" value="Genomic_DNA"/>
</dbReference>
<evidence type="ECO:0000313" key="1">
    <source>
        <dbReference type="EMBL" id="KAI3756114.1"/>
    </source>
</evidence>
<proteinExistence type="predicted"/>
<reference evidence="1 2" key="2">
    <citation type="journal article" date="2022" name="Mol. Ecol. Resour.">
        <title>The genomes of chicory, endive, great burdock and yacon provide insights into Asteraceae paleo-polyploidization history and plant inulin production.</title>
        <authorList>
            <person name="Fan W."/>
            <person name="Wang S."/>
            <person name="Wang H."/>
            <person name="Wang A."/>
            <person name="Jiang F."/>
            <person name="Liu H."/>
            <person name="Zhao H."/>
            <person name="Xu D."/>
            <person name="Zhang Y."/>
        </authorList>
    </citation>
    <scope>NUCLEOTIDE SEQUENCE [LARGE SCALE GENOMIC DNA]</scope>
    <source>
        <strain evidence="2">cv. Yunnan</strain>
        <tissue evidence="1">Leaves</tissue>
    </source>
</reference>
<reference evidence="2" key="1">
    <citation type="journal article" date="2022" name="Mol. Ecol. Resour.">
        <title>The genomes of chicory, endive, great burdock and yacon provide insights into Asteraceae palaeo-polyploidization history and plant inulin production.</title>
        <authorList>
            <person name="Fan W."/>
            <person name="Wang S."/>
            <person name="Wang H."/>
            <person name="Wang A."/>
            <person name="Jiang F."/>
            <person name="Liu H."/>
            <person name="Zhao H."/>
            <person name="Xu D."/>
            <person name="Zhang Y."/>
        </authorList>
    </citation>
    <scope>NUCLEOTIDE SEQUENCE [LARGE SCALE GENOMIC DNA]</scope>
    <source>
        <strain evidence="2">cv. Yunnan</strain>
    </source>
</reference>
<comment type="caution">
    <text evidence="1">The sequence shown here is derived from an EMBL/GenBank/DDBJ whole genome shotgun (WGS) entry which is preliminary data.</text>
</comment>
<organism evidence="1 2">
    <name type="scientific">Smallanthus sonchifolius</name>
    <dbReference type="NCBI Taxonomy" id="185202"/>
    <lineage>
        <taxon>Eukaryota</taxon>
        <taxon>Viridiplantae</taxon>
        <taxon>Streptophyta</taxon>
        <taxon>Embryophyta</taxon>
        <taxon>Tracheophyta</taxon>
        <taxon>Spermatophyta</taxon>
        <taxon>Magnoliopsida</taxon>
        <taxon>eudicotyledons</taxon>
        <taxon>Gunneridae</taxon>
        <taxon>Pentapetalae</taxon>
        <taxon>asterids</taxon>
        <taxon>campanulids</taxon>
        <taxon>Asterales</taxon>
        <taxon>Asteraceae</taxon>
        <taxon>Asteroideae</taxon>
        <taxon>Heliantheae alliance</taxon>
        <taxon>Millerieae</taxon>
        <taxon>Smallanthus</taxon>
    </lineage>
</organism>
<keyword evidence="2" id="KW-1185">Reference proteome</keyword>